<comment type="caution">
    <text evidence="2">The sequence shown here is derived from an EMBL/GenBank/DDBJ whole genome shotgun (WGS) entry which is preliminary data.</text>
</comment>
<reference evidence="2" key="1">
    <citation type="submission" date="2021-01" db="EMBL/GenBank/DDBJ databases">
        <title>Whole genome shotgun sequence of Actinocatenispora rupis NBRC 107355.</title>
        <authorList>
            <person name="Komaki H."/>
            <person name="Tamura T."/>
        </authorList>
    </citation>
    <scope>NUCLEOTIDE SEQUENCE</scope>
    <source>
        <strain evidence="2">NBRC 107355</strain>
    </source>
</reference>
<dbReference type="InterPro" id="IPR000073">
    <property type="entry name" value="AB_hydrolase_1"/>
</dbReference>
<proteinExistence type="predicted"/>
<protein>
    <recommendedName>
        <fullName evidence="1">AB hydrolase-1 domain-containing protein</fullName>
    </recommendedName>
</protein>
<dbReference type="RefSeq" id="WP_203654927.1">
    <property type="nucleotide sequence ID" value="NZ_BAAAZM010000002.1"/>
</dbReference>
<dbReference type="SUPFAM" id="SSF53474">
    <property type="entry name" value="alpha/beta-Hydrolases"/>
    <property type="match status" value="1"/>
</dbReference>
<evidence type="ECO:0000259" key="1">
    <source>
        <dbReference type="Pfam" id="PF12697"/>
    </source>
</evidence>
<evidence type="ECO:0000313" key="2">
    <source>
        <dbReference type="EMBL" id="GID09886.1"/>
    </source>
</evidence>
<dbReference type="Proteomes" id="UP000612808">
    <property type="component" value="Unassembled WGS sequence"/>
</dbReference>
<dbReference type="PANTHER" id="PTHR43798">
    <property type="entry name" value="MONOACYLGLYCEROL LIPASE"/>
    <property type="match status" value="1"/>
</dbReference>
<dbReference type="Pfam" id="PF12697">
    <property type="entry name" value="Abhydrolase_6"/>
    <property type="match status" value="1"/>
</dbReference>
<dbReference type="PANTHER" id="PTHR43798:SF33">
    <property type="entry name" value="HYDROLASE, PUTATIVE (AFU_ORTHOLOGUE AFUA_2G14860)-RELATED"/>
    <property type="match status" value="1"/>
</dbReference>
<dbReference type="EMBL" id="BOMB01000004">
    <property type="protein sequence ID" value="GID09886.1"/>
    <property type="molecule type" value="Genomic_DNA"/>
</dbReference>
<evidence type="ECO:0000313" key="3">
    <source>
        <dbReference type="Proteomes" id="UP000612808"/>
    </source>
</evidence>
<dbReference type="AlphaFoldDB" id="A0A8J3J1Q3"/>
<dbReference type="InterPro" id="IPR029058">
    <property type="entry name" value="AB_hydrolase_fold"/>
</dbReference>
<dbReference type="GO" id="GO:0003824">
    <property type="term" value="F:catalytic activity"/>
    <property type="evidence" value="ECO:0007669"/>
    <property type="project" value="UniProtKB-ARBA"/>
</dbReference>
<name>A0A8J3J1Q3_9ACTN</name>
<dbReference type="InterPro" id="IPR050266">
    <property type="entry name" value="AB_hydrolase_sf"/>
</dbReference>
<organism evidence="2 3">
    <name type="scientific">Actinocatenispora rupis</name>
    <dbReference type="NCBI Taxonomy" id="519421"/>
    <lineage>
        <taxon>Bacteria</taxon>
        <taxon>Bacillati</taxon>
        <taxon>Actinomycetota</taxon>
        <taxon>Actinomycetes</taxon>
        <taxon>Micromonosporales</taxon>
        <taxon>Micromonosporaceae</taxon>
        <taxon>Actinocatenispora</taxon>
    </lineage>
</organism>
<gene>
    <name evidence="2" type="ORF">Aru02nite_07750</name>
</gene>
<keyword evidence="3" id="KW-1185">Reference proteome</keyword>
<sequence>MHDLVCLHGATSGPATWEPLRAGLTALGYRPHCPTLLGHHDAGRRDTYPLEAFRDQVFGELDRLGPAPVTLVGHSLGAVVATLVAAARPERVARLVLEELPVLRRDAGDGPPVRSRRTGLALRAYARVRPGRVDPRLARDVLAALRAPSPDWWRGLARITAPTLLITGGDASHLDQSRYALVERAVGDASVVTVDVGHRVHSRAPERWLAAVTAFLPH</sequence>
<dbReference type="Gene3D" id="3.40.50.1820">
    <property type="entry name" value="alpha/beta hydrolase"/>
    <property type="match status" value="1"/>
</dbReference>
<dbReference type="GO" id="GO:0016020">
    <property type="term" value="C:membrane"/>
    <property type="evidence" value="ECO:0007669"/>
    <property type="project" value="TreeGrafter"/>
</dbReference>
<accession>A0A8J3J1Q3</accession>
<feature type="domain" description="AB hydrolase-1" evidence="1">
    <location>
        <begin position="4"/>
        <end position="210"/>
    </location>
</feature>